<reference evidence="4 5" key="1">
    <citation type="journal article" date="2023" name="Plants (Basel)">
        <title>Bridging the Gap: Combining Genomics and Transcriptomics Approaches to Understand Stylosanthes scabra, an Orphan Legume from the Brazilian Caatinga.</title>
        <authorList>
            <person name="Ferreira-Neto J.R.C."/>
            <person name="da Silva M.D."/>
            <person name="Binneck E."/>
            <person name="de Melo N.F."/>
            <person name="da Silva R.H."/>
            <person name="de Melo A.L.T.M."/>
            <person name="Pandolfi V."/>
            <person name="Bustamante F.O."/>
            <person name="Brasileiro-Vidal A.C."/>
            <person name="Benko-Iseppon A.M."/>
        </authorList>
    </citation>
    <scope>NUCLEOTIDE SEQUENCE [LARGE SCALE GENOMIC DNA]</scope>
    <source>
        <tissue evidence="4">Leaves</tissue>
    </source>
</reference>
<evidence type="ECO:0000256" key="1">
    <source>
        <dbReference type="SAM" id="MobiDB-lite"/>
    </source>
</evidence>
<protein>
    <recommendedName>
        <fullName evidence="3">PB1-like domain-containing protein</fullName>
    </recommendedName>
</protein>
<keyword evidence="5" id="KW-1185">Reference proteome</keyword>
<keyword evidence="2" id="KW-0472">Membrane</keyword>
<evidence type="ECO:0000259" key="3">
    <source>
        <dbReference type="Pfam" id="PF26130"/>
    </source>
</evidence>
<keyword evidence="2" id="KW-1133">Transmembrane helix</keyword>
<name>A0ABU6SPS6_9FABA</name>
<feature type="transmembrane region" description="Helical" evidence="2">
    <location>
        <begin position="325"/>
        <end position="345"/>
    </location>
</feature>
<feature type="domain" description="PB1-like" evidence="3">
    <location>
        <begin position="4"/>
        <end position="102"/>
    </location>
</feature>
<dbReference type="InterPro" id="IPR058594">
    <property type="entry name" value="PB1-like_dom_pln"/>
</dbReference>
<evidence type="ECO:0000313" key="4">
    <source>
        <dbReference type="EMBL" id="MED6138421.1"/>
    </source>
</evidence>
<evidence type="ECO:0000256" key="2">
    <source>
        <dbReference type="SAM" id="Phobius"/>
    </source>
</evidence>
<comment type="caution">
    <text evidence="4">The sequence shown here is derived from an EMBL/GenBank/DDBJ whole genome shotgun (WGS) entry which is preliminary data.</text>
</comment>
<accession>A0ABU6SPS6</accession>
<keyword evidence="2" id="KW-0812">Transmembrane</keyword>
<organism evidence="4 5">
    <name type="scientific">Stylosanthes scabra</name>
    <dbReference type="NCBI Taxonomy" id="79078"/>
    <lineage>
        <taxon>Eukaryota</taxon>
        <taxon>Viridiplantae</taxon>
        <taxon>Streptophyta</taxon>
        <taxon>Embryophyta</taxon>
        <taxon>Tracheophyta</taxon>
        <taxon>Spermatophyta</taxon>
        <taxon>Magnoliopsida</taxon>
        <taxon>eudicotyledons</taxon>
        <taxon>Gunneridae</taxon>
        <taxon>Pentapetalae</taxon>
        <taxon>rosids</taxon>
        <taxon>fabids</taxon>
        <taxon>Fabales</taxon>
        <taxon>Fabaceae</taxon>
        <taxon>Papilionoideae</taxon>
        <taxon>50 kb inversion clade</taxon>
        <taxon>dalbergioids sensu lato</taxon>
        <taxon>Dalbergieae</taxon>
        <taxon>Pterocarpus clade</taxon>
        <taxon>Stylosanthes</taxon>
    </lineage>
</organism>
<sequence length="353" mass="39762">MVYLTLVYHHGGNFITKDNGSVVYEVDNIDEQDRPDEDTLDVFVVRDHHHDLRYPKILNIRWLELGREITTGLRTIVDDADLLEMCHLARENNNKVHIYYEHVVSEPQVEEDVPQLIELTPNSVTVPTQTKTTPPKAGQRVKIVMAKTPPKSKSTPKHQSKPGSNPLPKPTPNGPTCSKHKPNPQSKAQTCSKTTNMRPKTQAKPKPNPPSKKSTKADMVSTKIPTRKSPRSACKPVHIAQNLDGSSSGSYDSIEDALYKPGREKSSSDDDVECRISQRKRMHAKKKHETNPKLNKMKDKILVEEDGPVTQDSVRKLTGQQCLDIIMVLVLLTMLMILFQMTLMVKTLGNLWS</sequence>
<feature type="region of interest" description="Disordered" evidence="1">
    <location>
        <begin position="120"/>
        <end position="254"/>
    </location>
</feature>
<dbReference type="Pfam" id="PF26130">
    <property type="entry name" value="PB1-like"/>
    <property type="match status" value="1"/>
</dbReference>
<dbReference type="Proteomes" id="UP001341840">
    <property type="component" value="Unassembled WGS sequence"/>
</dbReference>
<feature type="compositionally biased region" description="Polar residues" evidence="1">
    <location>
        <begin position="183"/>
        <end position="199"/>
    </location>
</feature>
<gene>
    <name evidence="4" type="ORF">PIB30_074096</name>
</gene>
<feature type="compositionally biased region" description="Low complexity" evidence="1">
    <location>
        <begin position="124"/>
        <end position="136"/>
    </location>
</feature>
<proteinExistence type="predicted"/>
<dbReference type="EMBL" id="JASCZI010061328">
    <property type="protein sequence ID" value="MED6138421.1"/>
    <property type="molecule type" value="Genomic_DNA"/>
</dbReference>
<evidence type="ECO:0000313" key="5">
    <source>
        <dbReference type="Proteomes" id="UP001341840"/>
    </source>
</evidence>